<dbReference type="GO" id="GO:0009089">
    <property type="term" value="P:lysine biosynthetic process via diaminopimelate"/>
    <property type="evidence" value="ECO:0007669"/>
    <property type="project" value="TreeGrafter"/>
</dbReference>
<dbReference type="InterPro" id="IPR036390">
    <property type="entry name" value="WH_DNA-bd_sf"/>
</dbReference>
<keyword evidence="4" id="KW-0804">Transcription</keyword>
<keyword evidence="2" id="KW-0805">Transcription regulation</keyword>
<evidence type="ECO:0000256" key="1">
    <source>
        <dbReference type="ARBA" id="ARBA00009437"/>
    </source>
</evidence>
<dbReference type="Pfam" id="PF00126">
    <property type="entry name" value="HTH_1"/>
    <property type="match status" value="1"/>
</dbReference>
<accession>A0A6M0CRV2</accession>
<dbReference type="Proteomes" id="UP000482634">
    <property type="component" value="Unassembled WGS sequence"/>
</dbReference>
<dbReference type="PANTHER" id="PTHR30427">
    <property type="entry name" value="TRANSCRIPTIONAL ACTIVATOR PROTEIN LYSR"/>
    <property type="match status" value="1"/>
</dbReference>
<keyword evidence="9" id="KW-1185">Reference proteome</keyword>
<dbReference type="EMBL" id="JAAHBU010000236">
    <property type="protein sequence ID" value="NER65190.1"/>
    <property type="molecule type" value="Genomic_DNA"/>
</dbReference>
<evidence type="ECO:0000313" key="8">
    <source>
        <dbReference type="Proteomes" id="UP000480410"/>
    </source>
</evidence>
<evidence type="ECO:0000313" key="9">
    <source>
        <dbReference type="Proteomes" id="UP000482634"/>
    </source>
</evidence>
<evidence type="ECO:0000256" key="4">
    <source>
        <dbReference type="ARBA" id="ARBA00023163"/>
    </source>
</evidence>
<dbReference type="RefSeq" id="WP_163947019.1">
    <property type="nucleotide sequence ID" value="NZ_JAAHBU010000236.1"/>
</dbReference>
<evidence type="ECO:0000313" key="6">
    <source>
        <dbReference type="EMBL" id="NER60275.1"/>
    </source>
</evidence>
<reference evidence="8 9" key="1">
    <citation type="submission" date="2020-02" db="EMBL/GenBank/DDBJ databases">
        <title>Broccoli isolated Pseudomonas sp.</title>
        <authorList>
            <person name="Fujikawa T."/>
            <person name="Sawada H."/>
        </authorList>
    </citation>
    <scope>NUCLEOTIDE SEQUENCE [LARGE SCALE GENOMIC DNA]</scope>
    <source>
        <strain evidence="7 9">MAFF212427</strain>
        <strain evidence="6 8">MAFF212428</strain>
    </source>
</reference>
<dbReference type="GO" id="GO:0010628">
    <property type="term" value="P:positive regulation of gene expression"/>
    <property type="evidence" value="ECO:0007669"/>
    <property type="project" value="TreeGrafter"/>
</dbReference>
<dbReference type="SUPFAM" id="SSF46785">
    <property type="entry name" value="Winged helix' DNA-binding domain"/>
    <property type="match status" value="1"/>
</dbReference>
<dbReference type="NCBIfam" id="NF008239">
    <property type="entry name" value="PRK11013.1"/>
    <property type="match status" value="1"/>
</dbReference>
<dbReference type="Gene3D" id="3.40.190.290">
    <property type="match status" value="1"/>
</dbReference>
<evidence type="ECO:0000259" key="5">
    <source>
        <dbReference type="PROSITE" id="PS50931"/>
    </source>
</evidence>
<evidence type="ECO:0000256" key="3">
    <source>
        <dbReference type="ARBA" id="ARBA00023125"/>
    </source>
</evidence>
<comment type="caution">
    <text evidence="7">The sequence shown here is derived from an EMBL/GenBank/DDBJ whole genome shotgun (WGS) entry which is preliminary data.</text>
</comment>
<dbReference type="GO" id="GO:0043565">
    <property type="term" value="F:sequence-specific DNA binding"/>
    <property type="evidence" value="ECO:0007669"/>
    <property type="project" value="TreeGrafter"/>
</dbReference>
<dbReference type="PANTHER" id="PTHR30427:SF1">
    <property type="entry name" value="TRANSCRIPTIONAL ACTIVATOR PROTEIN LYSR"/>
    <property type="match status" value="1"/>
</dbReference>
<protein>
    <submittedName>
        <fullName evidence="7">LysR family transcriptional regulator</fullName>
    </submittedName>
</protein>
<accession>A0A6B3NYB5</accession>
<feature type="domain" description="HTH lysR-type" evidence="5">
    <location>
        <begin position="4"/>
        <end position="61"/>
    </location>
</feature>
<dbReference type="EMBL" id="JAAHBV010000207">
    <property type="protein sequence ID" value="NER60275.1"/>
    <property type="molecule type" value="Genomic_DNA"/>
</dbReference>
<dbReference type="Gene3D" id="1.10.10.10">
    <property type="entry name" value="Winged helix-like DNA-binding domain superfamily/Winged helix DNA-binding domain"/>
    <property type="match status" value="1"/>
</dbReference>
<comment type="similarity">
    <text evidence="1">Belongs to the LysR transcriptional regulatory family.</text>
</comment>
<dbReference type="AlphaFoldDB" id="A0A6B3NYB5"/>
<evidence type="ECO:0000256" key="2">
    <source>
        <dbReference type="ARBA" id="ARBA00023015"/>
    </source>
</evidence>
<gene>
    <name evidence="6" type="ORF">G3435_10330</name>
    <name evidence="7" type="ORF">G3436_16595</name>
</gene>
<dbReference type="Pfam" id="PF03466">
    <property type="entry name" value="LysR_substrate"/>
    <property type="match status" value="1"/>
</dbReference>
<dbReference type="InterPro" id="IPR005119">
    <property type="entry name" value="LysR_subst-bd"/>
</dbReference>
<sequence length="308" mass="33726">MPTLNFRHIEIFWAVMTSGSATGAAALLHTSQPTISRELARIESITQLTLFKRANARLIPTEQALMLFDEVKRAYFGLERITRAADAIRQHKQGQLALVCLPAFSQALLPGVCKHFLDLYPDVSISITPQDAPLLHEWLSSQRYDLGLIEDSVAPAGTQAHGLFSADTVCILPARHRLAAKALLTPEDFAGEDFISLAGDDPYRHQIDSLFEGRGISRRLRVQTHSAAAVCATVAQGVGIAIINPLTALTYAPLGLQIRRVSFSIPYTVSVVRPLHRPDSPLVDSFVQALQHHTLALHHQLQGLTACP</sequence>
<dbReference type="InterPro" id="IPR000847">
    <property type="entry name" value="LysR_HTH_N"/>
</dbReference>
<name>A0A6B3NYB5_9PSED</name>
<dbReference type="SUPFAM" id="SSF53850">
    <property type="entry name" value="Periplasmic binding protein-like II"/>
    <property type="match status" value="1"/>
</dbReference>
<evidence type="ECO:0000313" key="7">
    <source>
        <dbReference type="EMBL" id="NER65190.1"/>
    </source>
</evidence>
<organism evidence="7 9">
    <name type="scientific">Pseudomonas brassicae</name>
    <dbReference type="NCBI Taxonomy" id="2708063"/>
    <lineage>
        <taxon>Bacteria</taxon>
        <taxon>Pseudomonadati</taxon>
        <taxon>Pseudomonadota</taxon>
        <taxon>Gammaproteobacteria</taxon>
        <taxon>Pseudomonadales</taxon>
        <taxon>Pseudomonadaceae</taxon>
        <taxon>Pseudomonas</taxon>
    </lineage>
</organism>
<keyword evidence="3" id="KW-0238">DNA-binding</keyword>
<dbReference type="GO" id="GO:0003700">
    <property type="term" value="F:DNA-binding transcription factor activity"/>
    <property type="evidence" value="ECO:0007669"/>
    <property type="project" value="InterPro"/>
</dbReference>
<dbReference type="PROSITE" id="PS50931">
    <property type="entry name" value="HTH_LYSR"/>
    <property type="match status" value="1"/>
</dbReference>
<proteinExistence type="inferred from homology"/>
<dbReference type="InterPro" id="IPR036388">
    <property type="entry name" value="WH-like_DNA-bd_sf"/>
</dbReference>
<dbReference type="Proteomes" id="UP000480410">
    <property type="component" value="Unassembled WGS sequence"/>
</dbReference>